<gene>
    <name evidence="3" type="primary">flgA</name>
    <name evidence="3" type="ORF">CF386_00255</name>
</gene>
<dbReference type="PANTHER" id="PTHR36307:SF1">
    <property type="entry name" value="FLAGELLA BASAL BODY P-RING FORMATION PROTEIN FLGA"/>
    <property type="match status" value="1"/>
</dbReference>
<dbReference type="KEGG" id="pmai:CF386_00255"/>
<dbReference type="OrthoDB" id="1669037at2"/>
<evidence type="ECO:0000313" key="3">
    <source>
        <dbReference type="EMBL" id="ASK77632.1"/>
    </source>
</evidence>
<dbReference type="EMBL" id="CP022355">
    <property type="protein sequence ID" value="ASK77632.1"/>
    <property type="molecule type" value="Genomic_DNA"/>
</dbReference>
<evidence type="ECO:0000313" key="4">
    <source>
        <dbReference type="Proteomes" id="UP000242175"/>
    </source>
</evidence>
<accession>A0A220VBU2</accession>
<dbReference type="GO" id="GO:0044780">
    <property type="term" value="P:bacterial-type flagellum assembly"/>
    <property type="evidence" value="ECO:0007669"/>
    <property type="project" value="InterPro"/>
</dbReference>
<dbReference type="Gene3D" id="2.30.30.760">
    <property type="match status" value="1"/>
</dbReference>
<dbReference type="Pfam" id="PF13144">
    <property type="entry name" value="ChapFlgA"/>
    <property type="match status" value="1"/>
</dbReference>
<keyword evidence="4" id="KW-1185">Reference proteome</keyword>
<keyword evidence="3" id="KW-0966">Cell projection</keyword>
<name>A0A220VBU2_9GAMM</name>
<evidence type="ECO:0000256" key="1">
    <source>
        <dbReference type="SAM" id="SignalP"/>
    </source>
</evidence>
<evidence type="ECO:0000259" key="2">
    <source>
        <dbReference type="Pfam" id="PF13144"/>
    </source>
</evidence>
<dbReference type="RefSeq" id="WP_089072542.1">
    <property type="nucleotide sequence ID" value="NZ_CBCSAM010000001.1"/>
</dbReference>
<dbReference type="InterPro" id="IPR039246">
    <property type="entry name" value="Flagellar_FlgA"/>
</dbReference>
<feature type="chain" id="PRO_5012374912" evidence="1">
    <location>
        <begin position="33"/>
        <end position="251"/>
    </location>
</feature>
<dbReference type="NCBIfam" id="TIGR03170">
    <property type="entry name" value="flgA_cterm"/>
    <property type="match status" value="1"/>
</dbReference>
<reference evidence="3 4" key="1">
    <citation type="journal article" date="2016" name="Int. J. Syst. Evol. Microbiol.">
        <title>Paraphotobacterium marinum gen. nov., sp. nov., a member of the family Vibrionaceae, isolated from surface seawater.</title>
        <authorList>
            <person name="Huang Z."/>
            <person name="Dong C."/>
            <person name="Shao Z."/>
        </authorList>
    </citation>
    <scope>NUCLEOTIDE SEQUENCE [LARGE SCALE GENOMIC DNA]</scope>
    <source>
        <strain evidence="3 4">NSCS20N07D</strain>
    </source>
</reference>
<keyword evidence="3" id="KW-0969">Cilium</keyword>
<dbReference type="AlphaFoldDB" id="A0A220VBU2"/>
<dbReference type="CDD" id="cd11614">
    <property type="entry name" value="SAF_CpaB_FlgA_like"/>
    <property type="match status" value="1"/>
</dbReference>
<feature type="domain" description="Flagella basal body P-ring formation protein FlgA SAF" evidence="2">
    <location>
        <begin position="128"/>
        <end position="248"/>
    </location>
</feature>
<keyword evidence="1" id="KW-0732">Signal</keyword>
<sequence>MLRKIYFRYMAVKRKFLHPTLLFLFISTQAFAIEGVPSISLKKQIQNKIHKELIAIEKVNHFKFHKIEIIPVIPKSLNFFKGCNNIDLQNTQQKNESYTGTLVRVISCKDSNPQFKMNIKIKVKIWMNVIAAKNYLNKNHVIKADDLIFKNILILKDNDFFTNKDELLNRKLSRSISKGKKITSRTLYPNWAIKKGDVILIEAATKKLKVTAKGQALQNGHIGEQIKVKNLESGKIISASVKNKSKVNTIF</sequence>
<organism evidence="3 4">
    <name type="scientific">Paraphotobacterium marinum</name>
    <dbReference type="NCBI Taxonomy" id="1755811"/>
    <lineage>
        <taxon>Bacteria</taxon>
        <taxon>Pseudomonadati</taxon>
        <taxon>Pseudomonadota</taxon>
        <taxon>Gammaproteobacteria</taxon>
        <taxon>Vibrionales</taxon>
        <taxon>Vibrionaceae</taxon>
        <taxon>Paraphotobacterium</taxon>
    </lineage>
</organism>
<dbReference type="Proteomes" id="UP000242175">
    <property type="component" value="Chromosome large"/>
</dbReference>
<protein>
    <submittedName>
        <fullName evidence="3">Flagella basal body P-ring formation protein FlgA</fullName>
    </submittedName>
</protein>
<dbReference type="PANTHER" id="PTHR36307">
    <property type="entry name" value="FLAGELLA BASAL BODY P-RING FORMATION PROTEIN FLGA"/>
    <property type="match status" value="1"/>
</dbReference>
<dbReference type="InterPro" id="IPR017585">
    <property type="entry name" value="SAF_FlgA"/>
</dbReference>
<keyword evidence="3" id="KW-0282">Flagellum</keyword>
<proteinExistence type="predicted"/>
<feature type="signal peptide" evidence="1">
    <location>
        <begin position="1"/>
        <end position="32"/>
    </location>
</feature>
<dbReference type="Gene3D" id="3.90.1210.10">
    <property type="entry name" value="Antifreeze-like/N-acetylneuraminic acid synthase C-terminal domain"/>
    <property type="match status" value="1"/>
</dbReference>